<reference evidence="4" key="1">
    <citation type="journal article" date="2021" name="PeerJ">
        <title>Extensive microbial diversity within the chicken gut microbiome revealed by metagenomics and culture.</title>
        <authorList>
            <person name="Gilroy R."/>
            <person name="Ravi A."/>
            <person name="Getino M."/>
            <person name="Pursley I."/>
            <person name="Horton D.L."/>
            <person name="Alikhan N.F."/>
            <person name="Baker D."/>
            <person name="Gharbi K."/>
            <person name="Hall N."/>
            <person name="Watson M."/>
            <person name="Adriaenssens E.M."/>
            <person name="Foster-Nyarko E."/>
            <person name="Jarju S."/>
            <person name="Secka A."/>
            <person name="Antonio M."/>
            <person name="Oren A."/>
            <person name="Chaudhuri R.R."/>
            <person name="La Ragione R."/>
            <person name="Hildebrand F."/>
            <person name="Pallen M.J."/>
        </authorList>
    </citation>
    <scope>NUCLEOTIDE SEQUENCE</scope>
    <source>
        <strain evidence="4">ChiGjej6B6-11269</strain>
    </source>
</reference>
<organism evidence="4 5">
    <name type="scientific">Slackia equolifaciens</name>
    <dbReference type="NCBI Taxonomy" id="498718"/>
    <lineage>
        <taxon>Bacteria</taxon>
        <taxon>Bacillati</taxon>
        <taxon>Actinomycetota</taxon>
        <taxon>Coriobacteriia</taxon>
        <taxon>Eggerthellales</taxon>
        <taxon>Eggerthellaceae</taxon>
        <taxon>Slackia</taxon>
    </lineage>
</organism>
<dbReference type="EMBL" id="DYWI01000084">
    <property type="protein sequence ID" value="HJF65415.1"/>
    <property type="molecule type" value="Genomic_DNA"/>
</dbReference>
<comment type="caution">
    <text evidence="4">The sequence shown here is derived from an EMBL/GenBank/DDBJ whole genome shotgun (WGS) entry which is preliminary data.</text>
</comment>
<name>A0A9D3A1G0_9ACTN</name>
<feature type="transmembrane region" description="Helical" evidence="2">
    <location>
        <begin position="98"/>
        <end position="121"/>
    </location>
</feature>
<evidence type="ECO:0000259" key="3">
    <source>
        <dbReference type="Pfam" id="PF23750"/>
    </source>
</evidence>
<dbReference type="InterPro" id="IPR052258">
    <property type="entry name" value="Diverse_Func_Domain-Protein"/>
</dbReference>
<dbReference type="AlphaFoldDB" id="A0A9D3A1G0"/>
<evidence type="ECO:0000256" key="1">
    <source>
        <dbReference type="SAM" id="MobiDB-lite"/>
    </source>
</evidence>
<keyword evidence="2" id="KW-0472">Membrane</keyword>
<dbReference type="PANTHER" id="PTHR37612:SF19">
    <property type="entry name" value="FIBROIN HEAVY CHAIN FIB-H LIKE PROTEIN"/>
    <property type="match status" value="1"/>
</dbReference>
<gene>
    <name evidence="4" type="ORF">K8U77_04765</name>
</gene>
<accession>A0A9D3A1G0</accession>
<protein>
    <recommendedName>
        <fullName evidence="3">Anti-sigma factor RsgI-like middle domain-containing protein</fullName>
    </recommendedName>
</protein>
<feature type="compositionally biased region" description="Gly residues" evidence="1">
    <location>
        <begin position="319"/>
        <end position="363"/>
    </location>
</feature>
<dbReference type="Proteomes" id="UP000786989">
    <property type="component" value="Unassembled WGS sequence"/>
</dbReference>
<feature type="region of interest" description="Disordered" evidence="1">
    <location>
        <begin position="293"/>
        <end position="363"/>
    </location>
</feature>
<proteinExistence type="predicted"/>
<dbReference type="Pfam" id="PF23750">
    <property type="entry name" value="RsgI_M"/>
    <property type="match status" value="1"/>
</dbReference>
<feature type="domain" description="Anti-sigma factor RsgI-like middle" evidence="3">
    <location>
        <begin position="125"/>
        <end position="249"/>
    </location>
</feature>
<evidence type="ECO:0000313" key="4">
    <source>
        <dbReference type="EMBL" id="HJF65415.1"/>
    </source>
</evidence>
<dbReference type="InterPro" id="IPR055431">
    <property type="entry name" value="RsgI_M"/>
</dbReference>
<evidence type="ECO:0000256" key="2">
    <source>
        <dbReference type="SAM" id="Phobius"/>
    </source>
</evidence>
<sequence length="363" mass="36909">MSDMEKRVHDAFDAVHAPERVKASTLAAIEAKRAELAASEGRTLASSTAPGVIDSDVAAGNVTADVRREERREHSARKASVAGRERVLREKRGGFRLLGAKIAVAACLVLAAFGVGGFAIATPTAYVGIDVNPSIELGINRFDHVVEAKAYNDDGQAVLDQAQVRGMAYADALAAIESAMADQGYLAQDSVIEVNVVCDDDNRYASIESTCMNCFSGSGSGAHCSRATADEHHEAASCGMGLGKYRAYQALSDAGVDITADEASAMTMRELYDLGADAGVDIEWGCGAGHGAGHGSGKGASDGSADAESVDCDDASGAGAQGQGQGQNQGQGAGQSSGSGSGQGGQGHGQGHGSGHGMGYGHE</sequence>
<keyword evidence="2" id="KW-0812">Transmembrane</keyword>
<evidence type="ECO:0000313" key="5">
    <source>
        <dbReference type="Proteomes" id="UP000786989"/>
    </source>
</evidence>
<reference evidence="4" key="2">
    <citation type="submission" date="2021-09" db="EMBL/GenBank/DDBJ databases">
        <authorList>
            <person name="Gilroy R."/>
        </authorList>
    </citation>
    <scope>NUCLEOTIDE SEQUENCE</scope>
    <source>
        <strain evidence="4">ChiGjej6B6-11269</strain>
    </source>
</reference>
<dbReference type="PANTHER" id="PTHR37612">
    <property type="entry name" value="FIBROIN HEAVY CHAIN FIB-H LIKE PROTEIN"/>
    <property type="match status" value="1"/>
</dbReference>
<keyword evidence="2" id="KW-1133">Transmembrane helix</keyword>